<dbReference type="EMBL" id="JBHSJF010000006">
    <property type="protein sequence ID" value="MFC5068229.1"/>
    <property type="molecule type" value="Genomic_DNA"/>
</dbReference>
<sequence length="294" mass="31134">MPRLYGVRLAGSAGRVLAAAVALACSANALDAAPIIPPDVLAPHRAIYDLSLLESRDRSGVKQASGRLVYEFTRTGCHSFTLNYRQVLSVAGGDEGKGGVIDFRSSTVEDDEAKTFSFTSTSQVAGGPATKMGGLAERLTDGSIRVTIQDPAPREVSLPASVLFPTQHLRRILAAARNDDFSLQADVYDGGEPGDAASPSLTMIGAVQQPGETNPDALTAPAGLDKLPRWPISVSYFDQKPSTEGEQTPKFIFAAEVYENGISRALRLDYGTFVVAGKLVGLEKLAADDCPVKH</sequence>
<name>A0ABV9Z186_9HYPH</name>
<protein>
    <submittedName>
        <fullName evidence="2">EipB family protein</fullName>
    </submittedName>
</protein>
<dbReference type="RefSeq" id="WP_162799592.1">
    <property type="nucleotide sequence ID" value="NZ_JBHSJF010000006.1"/>
</dbReference>
<evidence type="ECO:0000313" key="2">
    <source>
        <dbReference type="EMBL" id="MFC5068229.1"/>
    </source>
</evidence>
<keyword evidence="3" id="KW-1185">Reference proteome</keyword>
<keyword evidence="1" id="KW-0732">Signal</keyword>
<feature type="signal peptide" evidence="1">
    <location>
        <begin position="1"/>
        <end position="29"/>
    </location>
</feature>
<dbReference type="Proteomes" id="UP001595796">
    <property type="component" value="Unassembled WGS sequence"/>
</dbReference>
<proteinExistence type="predicted"/>
<gene>
    <name evidence="2" type="ORF">ACFPFW_09410</name>
</gene>
<dbReference type="InterPro" id="IPR015000">
    <property type="entry name" value="EipB-like"/>
</dbReference>
<evidence type="ECO:0000313" key="3">
    <source>
        <dbReference type="Proteomes" id="UP001595796"/>
    </source>
</evidence>
<feature type="chain" id="PRO_5046478126" evidence="1">
    <location>
        <begin position="30"/>
        <end position="294"/>
    </location>
</feature>
<accession>A0ABV9Z186</accession>
<reference evidence="3" key="1">
    <citation type="journal article" date="2019" name="Int. J. Syst. Evol. Microbiol.">
        <title>The Global Catalogue of Microorganisms (GCM) 10K type strain sequencing project: providing services to taxonomists for standard genome sequencing and annotation.</title>
        <authorList>
            <consortium name="The Broad Institute Genomics Platform"/>
            <consortium name="The Broad Institute Genome Sequencing Center for Infectious Disease"/>
            <person name="Wu L."/>
            <person name="Ma J."/>
        </authorList>
    </citation>
    <scope>NUCLEOTIDE SEQUENCE [LARGE SCALE GENOMIC DNA]</scope>
    <source>
        <strain evidence="3">CGMCC 1.16444</strain>
    </source>
</reference>
<comment type="caution">
    <text evidence="2">The sequence shown here is derived from an EMBL/GenBank/DDBJ whole genome shotgun (WGS) entry which is preliminary data.</text>
</comment>
<organism evidence="2 3">
    <name type="scientific">Flaviflagellibacter deserti</name>
    <dbReference type="NCBI Taxonomy" id="2267266"/>
    <lineage>
        <taxon>Bacteria</taxon>
        <taxon>Pseudomonadati</taxon>
        <taxon>Pseudomonadota</taxon>
        <taxon>Alphaproteobacteria</taxon>
        <taxon>Hyphomicrobiales</taxon>
        <taxon>Flaviflagellibacter</taxon>
    </lineage>
</organism>
<dbReference type="Pfam" id="PF08904">
    <property type="entry name" value="EipB_like"/>
    <property type="match status" value="1"/>
</dbReference>
<evidence type="ECO:0000256" key="1">
    <source>
        <dbReference type="SAM" id="SignalP"/>
    </source>
</evidence>